<dbReference type="NCBIfam" id="TIGR02532">
    <property type="entry name" value="IV_pilin_GFxxxE"/>
    <property type="match status" value="1"/>
</dbReference>
<sequence>MHRNIKRQRAYHHRHGMTLIEILIVLSIIALLSALAYPTYQEHVLSSHRRQALLDMARIQLYIDGHASVSQAIASITEQGQCTKFCNTPSSQYIIHITAHPSSYSITASPQGRQRHDTCHADDYDALIVRSNGEHEPKSCW</sequence>
<dbReference type="PROSITE" id="PS00409">
    <property type="entry name" value="PROKAR_NTER_METHYL"/>
    <property type="match status" value="1"/>
</dbReference>
<name>A0ABV7C9P7_9VIBR</name>
<accession>A0ABV7C9P7</accession>
<dbReference type="InterPro" id="IPR031982">
    <property type="entry name" value="PilE-like"/>
</dbReference>
<dbReference type="Pfam" id="PF07963">
    <property type="entry name" value="N_methyl"/>
    <property type="match status" value="1"/>
</dbReference>
<dbReference type="Proteomes" id="UP001595384">
    <property type="component" value="Unassembled WGS sequence"/>
</dbReference>
<dbReference type="InterPro" id="IPR045584">
    <property type="entry name" value="Pilin-like"/>
</dbReference>
<organism evidence="1 2">
    <name type="scientific">Vibrio zhugei</name>
    <dbReference type="NCBI Taxonomy" id="2479546"/>
    <lineage>
        <taxon>Bacteria</taxon>
        <taxon>Pseudomonadati</taxon>
        <taxon>Pseudomonadota</taxon>
        <taxon>Gammaproteobacteria</taxon>
        <taxon>Vibrionales</taxon>
        <taxon>Vibrionaceae</taxon>
        <taxon>Vibrio</taxon>
    </lineage>
</organism>
<protein>
    <submittedName>
        <fullName evidence="1">Type IV pilin protein</fullName>
    </submittedName>
</protein>
<comment type="caution">
    <text evidence="1">The sequence shown here is derived from an EMBL/GenBank/DDBJ whole genome shotgun (WGS) entry which is preliminary data.</text>
</comment>
<gene>
    <name evidence="1" type="ORF">ACFODT_04535</name>
</gene>
<dbReference type="SUPFAM" id="SSF54523">
    <property type="entry name" value="Pili subunits"/>
    <property type="match status" value="1"/>
</dbReference>
<evidence type="ECO:0000313" key="2">
    <source>
        <dbReference type="Proteomes" id="UP001595384"/>
    </source>
</evidence>
<dbReference type="Pfam" id="PF16732">
    <property type="entry name" value="ComP_DUS"/>
    <property type="match status" value="1"/>
</dbReference>
<dbReference type="RefSeq" id="WP_123017391.1">
    <property type="nucleotide sequence ID" value="NZ_AP024911.1"/>
</dbReference>
<proteinExistence type="predicted"/>
<dbReference type="EMBL" id="JBHRSE010000032">
    <property type="protein sequence ID" value="MFC3023090.1"/>
    <property type="molecule type" value="Genomic_DNA"/>
</dbReference>
<reference evidence="2" key="1">
    <citation type="journal article" date="2019" name="Int. J. Syst. Evol. Microbiol.">
        <title>The Global Catalogue of Microorganisms (GCM) 10K type strain sequencing project: providing services to taxonomists for standard genome sequencing and annotation.</title>
        <authorList>
            <consortium name="The Broad Institute Genomics Platform"/>
            <consortium name="The Broad Institute Genome Sequencing Center for Infectious Disease"/>
            <person name="Wu L."/>
            <person name="Ma J."/>
        </authorList>
    </citation>
    <scope>NUCLEOTIDE SEQUENCE [LARGE SCALE GENOMIC DNA]</scope>
    <source>
        <strain evidence="2">KCTC 62784</strain>
    </source>
</reference>
<evidence type="ECO:0000313" key="1">
    <source>
        <dbReference type="EMBL" id="MFC3023090.1"/>
    </source>
</evidence>
<dbReference type="Gene3D" id="3.30.700.10">
    <property type="entry name" value="Glycoprotein, Type 4 Pilin"/>
    <property type="match status" value="1"/>
</dbReference>
<keyword evidence="2" id="KW-1185">Reference proteome</keyword>
<dbReference type="InterPro" id="IPR012902">
    <property type="entry name" value="N_methyl_site"/>
</dbReference>